<keyword evidence="9" id="KW-0175">Coiled coil</keyword>
<proteinExistence type="predicted"/>
<evidence type="ECO:0000256" key="4">
    <source>
        <dbReference type="ARBA" id="ARBA00022723"/>
    </source>
</evidence>
<accession>A0ABM1M7D2</accession>
<evidence type="ECO:0000256" key="2">
    <source>
        <dbReference type="ARBA" id="ARBA00012483"/>
    </source>
</evidence>
<dbReference type="InterPro" id="IPR013083">
    <property type="entry name" value="Znf_RING/FYVE/PHD"/>
</dbReference>
<evidence type="ECO:0000313" key="11">
    <source>
        <dbReference type="Proteomes" id="UP000695000"/>
    </source>
</evidence>
<feature type="domain" description="RING-type" evidence="10">
    <location>
        <begin position="804"/>
        <end position="844"/>
    </location>
</feature>
<name>A0ABM1M7D2_NICVS</name>
<dbReference type="InterPro" id="IPR001841">
    <property type="entry name" value="Znf_RING"/>
</dbReference>
<dbReference type="Pfam" id="PF13639">
    <property type="entry name" value="zf-RING_2"/>
    <property type="match status" value="1"/>
</dbReference>
<evidence type="ECO:0000256" key="3">
    <source>
        <dbReference type="ARBA" id="ARBA00022679"/>
    </source>
</evidence>
<evidence type="ECO:0000256" key="8">
    <source>
        <dbReference type="PROSITE-ProRule" id="PRU00175"/>
    </source>
</evidence>
<keyword evidence="5 8" id="KW-0863">Zinc-finger</keyword>
<reference evidence="12" key="1">
    <citation type="submission" date="2025-08" db="UniProtKB">
        <authorList>
            <consortium name="RefSeq"/>
        </authorList>
    </citation>
    <scope>IDENTIFICATION</scope>
    <source>
        <tissue evidence="12">Whole Larva</tissue>
    </source>
</reference>
<evidence type="ECO:0000259" key="10">
    <source>
        <dbReference type="PROSITE" id="PS50089"/>
    </source>
</evidence>
<sequence length="849" mass="100207">MADSSYFLKILKENEKPRSTEFLQHKEQRYERLTNQFYLVMTSQYFSKHKVAEKLALKILHLLETDEYPDEYCRDYKMQKKYLSYHLFMARNRQNTSKAPENCNMDMHMEQLENFLHYINVQDFNAATKIATSEVSKIFKEPAQNQAYQIGKYKYAGNCNIYIMMYYFMHIQVMNEIKHDILIDLQVYLEKSIQRDIHLLPQAFVHCMRSEMPRCHRCLGTTYEFCLNAFYVYSMIKLNRDMSINFAKFDTIPAKWNHSIYCPIDEEREPVPPTVIPLPYKLYAPSPSLDLCRGTFSNVIDTVIINLCKRSVLCVMCMCYKDWSIDRSSVMWKKVGQRSTTFDIKSIDILLRMGNNLTIKFNKDLGTDGEETGEERVVEEAAVVKTKVAKQSKKKKMINQIVQTKSPLKDCRIKQTQTCMEESVIKDDKKLQQRVKALESEKSRMQKEMNDLKKKMDKMSMKTSDINNKLQTSQNALKAREEELKGFKQKVDILMNLNLSNEQNVAKWSYDYEILCTKYNTLQVCSRDLKTRNQDLQERCDRQKAYVLENMALQQELKKTREACGRITGEFQVLREHMNLQQNYILKICNMLKMYLYNVLRSMSDTLQRYERRSLMIVMEYEAETATEEDFKFMQHMGELKDKFKEFEIKCKTLEDLLNANKLLEVVDLLKLQDIVRIFEQFPNILFDDMSKMIISLSNKNARIRKHQEMGACCSLEGGGDQVNSCEHKSVNEANEYTDENGKYHLLFMRVKDNVYNAENDDIIVQALKEIRRKNNNRMSFLTYGQIVNRVQQRIDDSVEENSCCICFHGYDDIPIRVLVCNHKFHKHCIEHWFETNNVCPICRSVISP</sequence>
<dbReference type="SUPFAM" id="SSF57850">
    <property type="entry name" value="RING/U-box"/>
    <property type="match status" value="1"/>
</dbReference>
<dbReference type="PANTHER" id="PTHR22937:SF163">
    <property type="entry name" value="RING-TYPE E3 UBIQUITIN TRANSFERASE"/>
    <property type="match status" value="1"/>
</dbReference>
<evidence type="ECO:0000256" key="9">
    <source>
        <dbReference type="SAM" id="Coils"/>
    </source>
</evidence>
<keyword evidence="3" id="KW-0808">Transferase</keyword>
<evidence type="ECO:0000313" key="12">
    <source>
        <dbReference type="RefSeq" id="XP_017770482.1"/>
    </source>
</evidence>
<evidence type="ECO:0000256" key="5">
    <source>
        <dbReference type="ARBA" id="ARBA00022771"/>
    </source>
</evidence>
<evidence type="ECO:0000256" key="6">
    <source>
        <dbReference type="ARBA" id="ARBA00022786"/>
    </source>
</evidence>
<dbReference type="RefSeq" id="XP_017770482.1">
    <property type="nucleotide sequence ID" value="XM_017914993.1"/>
</dbReference>
<dbReference type="GeneID" id="108558168"/>
<dbReference type="PROSITE" id="PS50089">
    <property type="entry name" value="ZF_RING_2"/>
    <property type="match status" value="1"/>
</dbReference>
<keyword evidence="4" id="KW-0479">Metal-binding</keyword>
<dbReference type="InterPro" id="IPR045191">
    <property type="entry name" value="MBR1/2-like"/>
</dbReference>
<organism evidence="11 12">
    <name type="scientific">Nicrophorus vespilloides</name>
    <name type="common">Boreal carrion beetle</name>
    <dbReference type="NCBI Taxonomy" id="110193"/>
    <lineage>
        <taxon>Eukaryota</taxon>
        <taxon>Metazoa</taxon>
        <taxon>Ecdysozoa</taxon>
        <taxon>Arthropoda</taxon>
        <taxon>Hexapoda</taxon>
        <taxon>Insecta</taxon>
        <taxon>Pterygota</taxon>
        <taxon>Neoptera</taxon>
        <taxon>Endopterygota</taxon>
        <taxon>Coleoptera</taxon>
        <taxon>Polyphaga</taxon>
        <taxon>Staphyliniformia</taxon>
        <taxon>Silphidae</taxon>
        <taxon>Nicrophorinae</taxon>
        <taxon>Nicrophorus</taxon>
    </lineage>
</organism>
<dbReference type="Proteomes" id="UP000695000">
    <property type="component" value="Unplaced"/>
</dbReference>
<protein>
    <recommendedName>
        <fullName evidence="2">RING-type E3 ubiquitin transferase</fullName>
        <ecNumber evidence="2">2.3.2.27</ecNumber>
    </recommendedName>
</protein>
<evidence type="ECO:0000256" key="7">
    <source>
        <dbReference type="ARBA" id="ARBA00022833"/>
    </source>
</evidence>
<keyword evidence="11" id="KW-1185">Reference proteome</keyword>
<dbReference type="Gene3D" id="3.30.40.10">
    <property type="entry name" value="Zinc/RING finger domain, C3HC4 (zinc finger)"/>
    <property type="match status" value="1"/>
</dbReference>
<keyword evidence="6" id="KW-0833">Ubl conjugation pathway</keyword>
<evidence type="ECO:0000256" key="1">
    <source>
        <dbReference type="ARBA" id="ARBA00000900"/>
    </source>
</evidence>
<comment type="catalytic activity">
    <reaction evidence="1">
        <text>S-ubiquitinyl-[E2 ubiquitin-conjugating enzyme]-L-cysteine + [acceptor protein]-L-lysine = [E2 ubiquitin-conjugating enzyme]-L-cysteine + N(6)-ubiquitinyl-[acceptor protein]-L-lysine.</text>
        <dbReference type="EC" id="2.3.2.27"/>
    </reaction>
</comment>
<dbReference type="PANTHER" id="PTHR22937">
    <property type="entry name" value="E3 UBIQUITIN-PROTEIN LIGASE RNF165"/>
    <property type="match status" value="1"/>
</dbReference>
<dbReference type="EC" id="2.3.2.27" evidence="2"/>
<feature type="coiled-coil region" evidence="9">
    <location>
        <begin position="428"/>
        <end position="490"/>
    </location>
</feature>
<dbReference type="SMART" id="SM00184">
    <property type="entry name" value="RING"/>
    <property type="match status" value="1"/>
</dbReference>
<keyword evidence="7" id="KW-0862">Zinc</keyword>
<gene>
    <name evidence="12" type="primary">LOC108558168</name>
</gene>